<sequence length="144" mass="16094">MSPTFPGYEPYNSPTEGRATVLVNKALTAVGVDNIPETNIDHVIVELVLRRKKKAEKRSIIIVNVYSAPKQKYTDFHAFVKGACKLAQGKELLLLGDFNALEERWGARTTSCLLKYSGNALAITTHLNLRRRIRVPPMILSTDQ</sequence>
<accession>A0ACB7TD96</accession>
<gene>
    <name evidence="1" type="ORF">HPB50_006148</name>
</gene>
<comment type="caution">
    <text evidence="1">The sequence shown here is derived from an EMBL/GenBank/DDBJ whole genome shotgun (WGS) entry which is preliminary data.</text>
</comment>
<evidence type="ECO:0000313" key="1">
    <source>
        <dbReference type="EMBL" id="KAH6944905.1"/>
    </source>
</evidence>
<name>A0ACB7TD96_HYAAI</name>
<dbReference type="EMBL" id="CM023481">
    <property type="protein sequence ID" value="KAH6944905.1"/>
    <property type="molecule type" value="Genomic_DNA"/>
</dbReference>
<proteinExistence type="predicted"/>
<keyword evidence="2" id="KW-1185">Reference proteome</keyword>
<dbReference type="Proteomes" id="UP000821845">
    <property type="component" value="Chromosome 1"/>
</dbReference>
<protein>
    <submittedName>
        <fullName evidence="1">Uncharacterized protein</fullName>
    </submittedName>
</protein>
<reference evidence="1" key="1">
    <citation type="submission" date="2020-05" db="EMBL/GenBank/DDBJ databases">
        <title>Large-scale comparative analyses of tick genomes elucidate their genetic diversity and vector capacities.</title>
        <authorList>
            <person name="Jia N."/>
            <person name="Wang J."/>
            <person name="Shi W."/>
            <person name="Du L."/>
            <person name="Sun Y."/>
            <person name="Zhan W."/>
            <person name="Jiang J."/>
            <person name="Wang Q."/>
            <person name="Zhang B."/>
            <person name="Ji P."/>
            <person name="Sakyi L.B."/>
            <person name="Cui X."/>
            <person name="Yuan T."/>
            <person name="Jiang B."/>
            <person name="Yang W."/>
            <person name="Lam T.T.-Y."/>
            <person name="Chang Q."/>
            <person name="Ding S."/>
            <person name="Wang X."/>
            <person name="Zhu J."/>
            <person name="Ruan X."/>
            <person name="Zhao L."/>
            <person name="Wei J."/>
            <person name="Que T."/>
            <person name="Du C."/>
            <person name="Cheng J."/>
            <person name="Dai P."/>
            <person name="Han X."/>
            <person name="Huang E."/>
            <person name="Gao Y."/>
            <person name="Liu J."/>
            <person name="Shao H."/>
            <person name="Ye R."/>
            <person name="Li L."/>
            <person name="Wei W."/>
            <person name="Wang X."/>
            <person name="Wang C."/>
            <person name="Yang T."/>
            <person name="Huo Q."/>
            <person name="Li W."/>
            <person name="Guo W."/>
            <person name="Chen H."/>
            <person name="Zhou L."/>
            <person name="Ni X."/>
            <person name="Tian J."/>
            <person name="Zhou Y."/>
            <person name="Sheng Y."/>
            <person name="Liu T."/>
            <person name="Pan Y."/>
            <person name="Xia L."/>
            <person name="Li J."/>
            <person name="Zhao F."/>
            <person name="Cao W."/>
        </authorList>
    </citation>
    <scope>NUCLEOTIDE SEQUENCE</scope>
    <source>
        <strain evidence="1">Hyas-2018</strain>
    </source>
</reference>
<evidence type="ECO:0000313" key="2">
    <source>
        <dbReference type="Proteomes" id="UP000821845"/>
    </source>
</evidence>
<organism evidence="1 2">
    <name type="scientific">Hyalomma asiaticum</name>
    <name type="common">Tick</name>
    <dbReference type="NCBI Taxonomy" id="266040"/>
    <lineage>
        <taxon>Eukaryota</taxon>
        <taxon>Metazoa</taxon>
        <taxon>Ecdysozoa</taxon>
        <taxon>Arthropoda</taxon>
        <taxon>Chelicerata</taxon>
        <taxon>Arachnida</taxon>
        <taxon>Acari</taxon>
        <taxon>Parasitiformes</taxon>
        <taxon>Ixodida</taxon>
        <taxon>Ixodoidea</taxon>
        <taxon>Ixodidae</taxon>
        <taxon>Hyalomminae</taxon>
        <taxon>Hyalomma</taxon>
    </lineage>
</organism>